<proteinExistence type="predicted"/>
<protein>
    <submittedName>
        <fullName evidence="2">Uncharacterized protein</fullName>
    </submittedName>
</protein>
<organism evidence="2 3">
    <name type="scientific">Herbiconiux ginsengi</name>
    <dbReference type="NCBI Taxonomy" id="381665"/>
    <lineage>
        <taxon>Bacteria</taxon>
        <taxon>Bacillati</taxon>
        <taxon>Actinomycetota</taxon>
        <taxon>Actinomycetes</taxon>
        <taxon>Micrococcales</taxon>
        <taxon>Microbacteriaceae</taxon>
        <taxon>Herbiconiux</taxon>
    </lineage>
</organism>
<reference evidence="2 3" key="1">
    <citation type="submission" date="2016-10" db="EMBL/GenBank/DDBJ databases">
        <authorList>
            <person name="de Groot N.N."/>
        </authorList>
    </citation>
    <scope>NUCLEOTIDE SEQUENCE [LARGE SCALE GENOMIC DNA]</scope>
    <source>
        <strain evidence="2 3">CGMCC 4.3491</strain>
    </source>
</reference>
<accession>A0A1H3KT52</accession>
<sequence length="183" mass="19673">MSYDVVIRTVLILLVVGWICYRQTQWRAVVIPRMWRSALLFTVIGLVQIGGTTSLGTVSAFDVGVMAIEIVISLGVGAVMGWIAHFRPVTEQALAAWEAKAGSRGRPSAGEVAPIVESRTGWWGIGLWLVFIAVRLGMDVWAGAAGSQLAVTVGAILIVVAANRAARTLVFMARIERMRIVAA</sequence>
<feature type="transmembrane region" description="Helical" evidence="1">
    <location>
        <begin position="149"/>
        <end position="170"/>
    </location>
</feature>
<feature type="transmembrane region" description="Helical" evidence="1">
    <location>
        <begin position="34"/>
        <end position="51"/>
    </location>
</feature>
<keyword evidence="1" id="KW-0472">Membrane</keyword>
<evidence type="ECO:0000313" key="2">
    <source>
        <dbReference type="EMBL" id="SDY55291.1"/>
    </source>
</evidence>
<dbReference type="Proteomes" id="UP000198891">
    <property type="component" value="Unassembled WGS sequence"/>
</dbReference>
<dbReference type="EMBL" id="FNPZ01000001">
    <property type="protein sequence ID" value="SDY55291.1"/>
    <property type="molecule type" value="Genomic_DNA"/>
</dbReference>
<gene>
    <name evidence="2" type="ORF">SAMN05216554_0685</name>
</gene>
<feature type="transmembrane region" description="Helical" evidence="1">
    <location>
        <begin position="6"/>
        <end position="22"/>
    </location>
</feature>
<evidence type="ECO:0000313" key="3">
    <source>
        <dbReference type="Proteomes" id="UP000198891"/>
    </source>
</evidence>
<evidence type="ECO:0000256" key="1">
    <source>
        <dbReference type="SAM" id="Phobius"/>
    </source>
</evidence>
<feature type="transmembrane region" description="Helical" evidence="1">
    <location>
        <begin position="63"/>
        <end position="84"/>
    </location>
</feature>
<dbReference type="AlphaFoldDB" id="A0A1H3KT52"/>
<dbReference type="STRING" id="381665.SAMN05216554_0685"/>
<keyword evidence="1" id="KW-0812">Transmembrane</keyword>
<keyword evidence="1" id="KW-1133">Transmembrane helix</keyword>
<keyword evidence="3" id="KW-1185">Reference proteome</keyword>
<dbReference type="RefSeq" id="WP_092548747.1">
    <property type="nucleotide sequence ID" value="NZ_FNPZ01000001.1"/>
</dbReference>
<name>A0A1H3KT52_9MICO</name>
<dbReference type="OrthoDB" id="4878571at2"/>
<feature type="transmembrane region" description="Helical" evidence="1">
    <location>
        <begin position="122"/>
        <end position="143"/>
    </location>
</feature>